<dbReference type="EMBL" id="MWWW01000004">
    <property type="protein sequence ID" value="OZG61191.1"/>
    <property type="molecule type" value="Genomic_DNA"/>
</dbReference>
<gene>
    <name evidence="1" type="ORF">BMYO_0490</name>
</gene>
<proteinExistence type="predicted"/>
<evidence type="ECO:0000313" key="1">
    <source>
        <dbReference type="EMBL" id="OZG61191.1"/>
    </source>
</evidence>
<name>A0A261FPS7_9BIFI</name>
<sequence>MSAVRAGRKCISPDFALASRSHFRSPVWELLRNGGIPRICSPCQWDGSAIPPVLRLRPEFERNASAESLILRLRPNPEPLWSRIETTMALDHARPQALDGRRRKNTAVHSALGIRWGEDFGASYPAPYNPLTESVDEMTAPQSSFAGQLALQIWTHSARGLPSRLPARTLSANSSAACFTATVPQGEPTIYSTIADAGH</sequence>
<accession>A0A261FPS7</accession>
<comment type="caution">
    <text evidence="1">The sequence shown here is derived from an EMBL/GenBank/DDBJ whole genome shotgun (WGS) entry which is preliminary data.</text>
</comment>
<reference evidence="1 2" key="1">
    <citation type="journal article" date="2017" name="BMC Genomics">
        <title>Comparative genomic and phylogenomic analyses of the Bifidobacteriaceae family.</title>
        <authorList>
            <person name="Lugli G.A."/>
            <person name="Milani C."/>
            <person name="Turroni F."/>
            <person name="Duranti S."/>
            <person name="Mancabelli L."/>
            <person name="Mangifesta M."/>
            <person name="Ferrario C."/>
            <person name="Modesto M."/>
            <person name="Mattarelli P."/>
            <person name="Jiri K."/>
            <person name="van Sinderen D."/>
            <person name="Ventura M."/>
        </authorList>
    </citation>
    <scope>NUCLEOTIDE SEQUENCE [LARGE SCALE GENOMIC DNA]</scope>
    <source>
        <strain evidence="1 2">DSM 100196</strain>
    </source>
</reference>
<protein>
    <submittedName>
        <fullName evidence="1">Uncharacterized protein</fullName>
    </submittedName>
</protein>
<keyword evidence="2" id="KW-1185">Reference proteome</keyword>
<dbReference type="AlphaFoldDB" id="A0A261FPS7"/>
<dbReference type="Proteomes" id="UP000216871">
    <property type="component" value="Unassembled WGS sequence"/>
</dbReference>
<evidence type="ECO:0000313" key="2">
    <source>
        <dbReference type="Proteomes" id="UP000216871"/>
    </source>
</evidence>
<organism evidence="1 2">
    <name type="scientific">Bifidobacterium myosotis</name>
    <dbReference type="NCBI Taxonomy" id="1630166"/>
    <lineage>
        <taxon>Bacteria</taxon>
        <taxon>Bacillati</taxon>
        <taxon>Actinomycetota</taxon>
        <taxon>Actinomycetes</taxon>
        <taxon>Bifidobacteriales</taxon>
        <taxon>Bifidobacteriaceae</taxon>
        <taxon>Bifidobacterium</taxon>
    </lineage>
</organism>